<keyword evidence="4 10" id="KW-1133">Transmembrane helix</keyword>
<evidence type="ECO:0000256" key="4">
    <source>
        <dbReference type="ARBA" id="ARBA00022989"/>
    </source>
</evidence>
<evidence type="ECO:0000256" key="3">
    <source>
        <dbReference type="ARBA" id="ARBA00022692"/>
    </source>
</evidence>
<organism evidence="11 12">
    <name type="scientific">Amycolatopsis thermophila</name>
    <dbReference type="NCBI Taxonomy" id="206084"/>
    <lineage>
        <taxon>Bacteria</taxon>
        <taxon>Bacillati</taxon>
        <taxon>Actinomycetota</taxon>
        <taxon>Actinomycetes</taxon>
        <taxon>Pseudonocardiales</taxon>
        <taxon>Pseudonocardiaceae</taxon>
        <taxon>Amycolatopsis</taxon>
    </lineage>
</organism>
<dbReference type="Proteomes" id="UP001229651">
    <property type="component" value="Unassembled WGS sequence"/>
</dbReference>
<dbReference type="Pfam" id="PF00654">
    <property type="entry name" value="Voltage_CLC"/>
    <property type="match status" value="1"/>
</dbReference>
<comment type="caution">
    <text evidence="11">The sequence shown here is derived from an EMBL/GenBank/DDBJ whole genome shotgun (WGS) entry which is preliminary data.</text>
</comment>
<keyword evidence="2" id="KW-0813">Transport</keyword>
<keyword evidence="8" id="KW-0868">Chloride</keyword>
<dbReference type="Gene3D" id="1.10.3080.10">
    <property type="entry name" value="Clc chloride channel"/>
    <property type="match status" value="1"/>
</dbReference>
<keyword evidence="12" id="KW-1185">Reference proteome</keyword>
<dbReference type="PANTHER" id="PTHR43427">
    <property type="entry name" value="CHLORIDE CHANNEL PROTEIN CLC-E"/>
    <property type="match status" value="1"/>
</dbReference>
<evidence type="ECO:0000256" key="1">
    <source>
        <dbReference type="ARBA" id="ARBA00004141"/>
    </source>
</evidence>
<evidence type="ECO:0000313" key="12">
    <source>
        <dbReference type="Proteomes" id="UP001229651"/>
    </source>
</evidence>
<dbReference type="InterPro" id="IPR014743">
    <property type="entry name" value="Cl-channel_core"/>
</dbReference>
<feature type="transmembrane region" description="Helical" evidence="10">
    <location>
        <begin position="283"/>
        <end position="308"/>
    </location>
</feature>
<evidence type="ECO:0000256" key="7">
    <source>
        <dbReference type="ARBA" id="ARBA00023173"/>
    </source>
</evidence>
<dbReference type="InterPro" id="IPR050368">
    <property type="entry name" value="ClC-type_chloride_channel"/>
</dbReference>
<feature type="transmembrane region" description="Helical" evidence="10">
    <location>
        <begin position="344"/>
        <end position="362"/>
    </location>
</feature>
<accession>A0ABU0F0Q6</accession>
<name>A0ABU0F0Q6_9PSEU</name>
<feature type="transmembrane region" description="Helical" evidence="10">
    <location>
        <begin position="314"/>
        <end position="337"/>
    </location>
</feature>
<keyword evidence="3 10" id="KW-0812">Transmembrane</keyword>
<evidence type="ECO:0000256" key="8">
    <source>
        <dbReference type="ARBA" id="ARBA00023214"/>
    </source>
</evidence>
<keyword evidence="5" id="KW-0406">Ion transport</keyword>
<evidence type="ECO:0000256" key="5">
    <source>
        <dbReference type="ARBA" id="ARBA00023065"/>
    </source>
</evidence>
<comment type="subcellular location">
    <subcellularLocation>
        <location evidence="1">Membrane</location>
        <topology evidence="1">Multi-pass membrane protein</topology>
    </subcellularLocation>
</comment>
<keyword evidence="7" id="KW-0869">Chloride channel</keyword>
<keyword evidence="6 10" id="KW-0472">Membrane</keyword>
<dbReference type="EMBL" id="JAUSUT010000001">
    <property type="protein sequence ID" value="MDQ0381152.1"/>
    <property type="molecule type" value="Genomic_DNA"/>
</dbReference>
<proteinExistence type="predicted"/>
<protein>
    <submittedName>
        <fullName evidence="11">H+/Cl- antiporter ClcA</fullName>
    </submittedName>
</protein>
<dbReference type="SUPFAM" id="SSF81340">
    <property type="entry name" value="Clc chloride channel"/>
    <property type="match status" value="1"/>
</dbReference>
<keyword evidence="9" id="KW-0407">Ion channel</keyword>
<evidence type="ECO:0000256" key="2">
    <source>
        <dbReference type="ARBA" id="ARBA00022448"/>
    </source>
</evidence>
<dbReference type="RefSeq" id="WP_306995591.1">
    <property type="nucleotide sequence ID" value="NZ_JAUSUT010000001.1"/>
</dbReference>
<dbReference type="InterPro" id="IPR001807">
    <property type="entry name" value="ClC"/>
</dbReference>
<feature type="transmembrane region" description="Helical" evidence="10">
    <location>
        <begin position="237"/>
        <end position="254"/>
    </location>
</feature>
<dbReference type="PANTHER" id="PTHR43427:SF6">
    <property type="entry name" value="CHLORIDE CHANNEL PROTEIN CLC-E"/>
    <property type="match status" value="1"/>
</dbReference>
<gene>
    <name evidence="11" type="ORF">FB470_005146</name>
</gene>
<evidence type="ECO:0000256" key="6">
    <source>
        <dbReference type="ARBA" id="ARBA00023136"/>
    </source>
</evidence>
<evidence type="ECO:0000256" key="10">
    <source>
        <dbReference type="SAM" id="Phobius"/>
    </source>
</evidence>
<evidence type="ECO:0000313" key="11">
    <source>
        <dbReference type="EMBL" id="MDQ0381152.1"/>
    </source>
</evidence>
<sequence>MLPPHTLLLAAIAGALGAAGAVGLIRSVAVLRGLLAGAPAVVLLLAPVVAGLCCGPLVAALATGAGGVVAVRDALAAGEPLPARAAAIKGVAAVLTLGSGGSGGSEGPIIHLAAALGSALAPAASVRAVMAGAVAGGFAGSFQAPWAGVAVVAEVLLARMSWAEVAAVVVGATAGTATARALPFAPLRLPSGTAGMLTVLPVALLAGLAGVALVWCLRQARRAADAVWHRPEWARPIVGGLLVGAAVVAVPGAGGIGQDVIAAAGTAGATLLLPVAKIAATSVTLAVGGVAGTIGPALVTGATVGAAVAGPGGAAVGLAACLAAGARAPVTAAVLAAELTGVTALPAVLPAAVLGWAVGLLWCPGTLFEPGKVERS</sequence>
<feature type="transmembrane region" description="Helical" evidence="10">
    <location>
        <begin position="194"/>
        <end position="217"/>
    </location>
</feature>
<feature type="transmembrane region" description="Helical" evidence="10">
    <location>
        <begin position="37"/>
        <end position="62"/>
    </location>
</feature>
<feature type="transmembrane region" description="Helical" evidence="10">
    <location>
        <begin position="162"/>
        <end position="182"/>
    </location>
</feature>
<reference evidence="11 12" key="1">
    <citation type="submission" date="2023-07" db="EMBL/GenBank/DDBJ databases">
        <title>Sequencing the genomes of 1000 actinobacteria strains.</title>
        <authorList>
            <person name="Klenk H.-P."/>
        </authorList>
    </citation>
    <scope>NUCLEOTIDE SEQUENCE [LARGE SCALE GENOMIC DNA]</scope>
    <source>
        <strain evidence="11 12">DSM 45805</strain>
    </source>
</reference>
<evidence type="ECO:0000256" key="9">
    <source>
        <dbReference type="ARBA" id="ARBA00023303"/>
    </source>
</evidence>